<name>A0ABS5F219_9PROT</name>
<gene>
    <name evidence="1" type="ORF">GXW71_19695</name>
</gene>
<proteinExistence type="predicted"/>
<evidence type="ECO:0000313" key="2">
    <source>
        <dbReference type="Proteomes" id="UP001196870"/>
    </source>
</evidence>
<reference evidence="2" key="1">
    <citation type="journal article" date="2021" name="Syst. Appl. Microbiol.">
        <title>Roseomonas hellenica sp. nov., isolated from roots of wild-growing Alkanna tinctoria.</title>
        <authorList>
            <person name="Rat A."/>
            <person name="Naranjo H.D."/>
            <person name="Lebbe L."/>
            <person name="Cnockaert M."/>
            <person name="Krigas N."/>
            <person name="Grigoriadou K."/>
            <person name="Maloupa E."/>
            <person name="Willems A."/>
        </authorList>
    </citation>
    <scope>NUCLEOTIDE SEQUENCE [LARGE SCALE GENOMIC DNA]</scope>
    <source>
        <strain evidence="2">LMG 31523</strain>
    </source>
</reference>
<organism evidence="1 2">
    <name type="scientific">Plastoroseomonas hellenica</name>
    <dbReference type="NCBI Taxonomy" id="2687306"/>
    <lineage>
        <taxon>Bacteria</taxon>
        <taxon>Pseudomonadati</taxon>
        <taxon>Pseudomonadota</taxon>
        <taxon>Alphaproteobacteria</taxon>
        <taxon>Acetobacterales</taxon>
        <taxon>Acetobacteraceae</taxon>
        <taxon>Plastoroseomonas</taxon>
    </lineage>
</organism>
<keyword evidence="2" id="KW-1185">Reference proteome</keyword>
<dbReference type="Pfam" id="PF16157">
    <property type="entry name" value="DUF4865"/>
    <property type="match status" value="1"/>
</dbReference>
<dbReference type="Proteomes" id="UP001196870">
    <property type="component" value="Unassembled WGS sequence"/>
</dbReference>
<accession>A0ABS5F219</accession>
<evidence type="ECO:0000313" key="1">
    <source>
        <dbReference type="EMBL" id="MBR0666592.1"/>
    </source>
</evidence>
<comment type="caution">
    <text evidence="1">The sequence shown here is derived from an EMBL/GenBank/DDBJ whole genome shotgun (WGS) entry which is preliminary data.</text>
</comment>
<protein>
    <submittedName>
        <fullName evidence="1">DUF4865 family protein</fullName>
    </submittedName>
</protein>
<sequence>MIAMQYSITLPADYDMGIIDRRIAEKGPLLDDFPGLAFKAYLTARRDAGALGSRDNLYAPFYVWRRTDGLNDFLCGPGFAALTQSFGRPEVKTWIPWRAELASGITHAAVATREIQAVPPSADLEALRRRESEDAVADVERRGALASVAGFEPAGWTRLRFRLWREAPRDLPDGVQAYQVGHLSLSAA</sequence>
<dbReference type="InterPro" id="IPR032349">
    <property type="entry name" value="DUF4865"/>
</dbReference>
<dbReference type="EMBL" id="JAAGBB010000024">
    <property type="protein sequence ID" value="MBR0666592.1"/>
    <property type="molecule type" value="Genomic_DNA"/>
</dbReference>
<dbReference type="RefSeq" id="WP_211854294.1">
    <property type="nucleotide sequence ID" value="NZ_JAAGBB010000024.1"/>
</dbReference>